<name>A0A8J2KMS1_9HEXA</name>
<reference evidence="1" key="1">
    <citation type="submission" date="2021-06" db="EMBL/GenBank/DDBJ databases">
        <authorList>
            <person name="Hodson N. C."/>
            <person name="Mongue J. A."/>
            <person name="Jaron S. K."/>
        </authorList>
    </citation>
    <scope>NUCLEOTIDE SEQUENCE</scope>
</reference>
<comment type="caution">
    <text evidence="1">The sequence shown here is derived from an EMBL/GenBank/DDBJ whole genome shotgun (WGS) entry which is preliminary data.</text>
</comment>
<sequence>FEKQLEHLFIPSPGSHHLRFLVQFLKVKARQKTQQQNEDPTVINGSDCLHFRYPRDSLCAYKGPNTYVQLAWQNSR</sequence>
<dbReference type="Proteomes" id="UP000708208">
    <property type="component" value="Unassembled WGS sequence"/>
</dbReference>
<evidence type="ECO:0000313" key="1">
    <source>
        <dbReference type="EMBL" id="CAG7819863.1"/>
    </source>
</evidence>
<evidence type="ECO:0000313" key="2">
    <source>
        <dbReference type="Proteomes" id="UP000708208"/>
    </source>
</evidence>
<proteinExistence type="predicted"/>
<organism evidence="1 2">
    <name type="scientific">Allacma fusca</name>
    <dbReference type="NCBI Taxonomy" id="39272"/>
    <lineage>
        <taxon>Eukaryota</taxon>
        <taxon>Metazoa</taxon>
        <taxon>Ecdysozoa</taxon>
        <taxon>Arthropoda</taxon>
        <taxon>Hexapoda</taxon>
        <taxon>Collembola</taxon>
        <taxon>Symphypleona</taxon>
        <taxon>Sminthuridae</taxon>
        <taxon>Allacma</taxon>
    </lineage>
</organism>
<dbReference type="AlphaFoldDB" id="A0A8J2KMS1"/>
<protein>
    <submittedName>
        <fullName evidence="1">Uncharacterized protein</fullName>
    </submittedName>
</protein>
<gene>
    <name evidence="1" type="ORF">AFUS01_LOCUS30284</name>
</gene>
<accession>A0A8J2KMS1</accession>
<feature type="non-terminal residue" evidence="1">
    <location>
        <position position="1"/>
    </location>
</feature>
<dbReference type="EMBL" id="CAJVCH010462150">
    <property type="protein sequence ID" value="CAG7819863.1"/>
    <property type="molecule type" value="Genomic_DNA"/>
</dbReference>
<keyword evidence="2" id="KW-1185">Reference proteome</keyword>
<feature type="non-terminal residue" evidence="1">
    <location>
        <position position="76"/>
    </location>
</feature>